<name>A0A8J9ZSD3_BRALA</name>
<reference evidence="3" key="1">
    <citation type="submission" date="2022-01" db="EMBL/GenBank/DDBJ databases">
        <authorList>
            <person name="Braso-Vives M."/>
        </authorList>
    </citation>
    <scope>NUCLEOTIDE SEQUENCE</scope>
</reference>
<evidence type="ECO:0000259" key="2">
    <source>
        <dbReference type="Pfam" id="PF22989"/>
    </source>
</evidence>
<accession>A0A8J9ZSD3</accession>
<feature type="region of interest" description="Disordered" evidence="1">
    <location>
        <begin position="40"/>
        <end position="68"/>
    </location>
</feature>
<dbReference type="Pfam" id="PF22989">
    <property type="entry name" value="DUF7030"/>
    <property type="match status" value="1"/>
</dbReference>
<sequence length="103" mass="11536">MMMEERKELVGKRFLCVSGGGKLKFSRISEWDWKSGVIRAVSHKPEDQKHPDFSTRPARPECEATPPSRLQCGERRAALSPIQADIPGGSLTHSSAHLQLYPH</sequence>
<gene>
    <name evidence="3" type="primary">JMJD1C</name>
    <name evidence="3" type="ORF">BLAG_LOCUS16741</name>
</gene>
<feature type="compositionally biased region" description="Basic and acidic residues" evidence="1">
    <location>
        <begin position="43"/>
        <end position="62"/>
    </location>
</feature>
<dbReference type="Proteomes" id="UP000838412">
    <property type="component" value="Chromosome 3"/>
</dbReference>
<evidence type="ECO:0000313" key="3">
    <source>
        <dbReference type="EMBL" id="CAH1259427.1"/>
    </source>
</evidence>
<protein>
    <submittedName>
        <fullName evidence="3">JMJD1C protein</fullName>
    </submittedName>
</protein>
<proteinExistence type="predicted"/>
<dbReference type="AlphaFoldDB" id="A0A8J9ZSD3"/>
<dbReference type="InterPro" id="IPR054294">
    <property type="entry name" value="DUF7030"/>
</dbReference>
<dbReference type="EMBL" id="OV696688">
    <property type="protein sequence ID" value="CAH1259427.1"/>
    <property type="molecule type" value="Genomic_DNA"/>
</dbReference>
<feature type="domain" description="DUF7030" evidence="2">
    <location>
        <begin position="8"/>
        <end position="53"/>
    </location>
</feature>
<evidence type="ECO:0000256" key="1">
    <source>
        <dbReference type="SAM" id="MobiDB-lite"/>
    </source>
</evidence>
<dbReference type="OrthoDB" id="434647at2759"/>
<organism evidence="3 4">
    <name type="scientific">Branchiostoma lanceolatum</name>
    <name type="common">Common lancelet</name>
    <name type="synonym">Amphioxus lanceolatum</name>
    <dbReference type="NCBI Taxonomy" id="7740"/>
    <lineage>
        <taxon>Eukaryota</taxon>
        <taxon>Metazoa</taxon>
        <taxon>Chordata</taxon>
        <taxon>Cephalochordata</taxon>
        <taxon>Leptocardii</taxon>
        <taxon>Amphioxiformes</taxon>
        <taxon>Branchiostomatidae</taxon>
        <taxon>Branchiostoma</taxon>
    </lineage>
</organism>
<evidence type="ECO:0000313" key="4">
    <source>
        <dbReference type="Proteomes" id="UP000838412"/>
    </source>
</evidence>
<keyword evidence="4" id="KW-1185">Reference proteome</keyword>
<feature type="region of interest" description="Disordered" evidence="1">
    <location>
        <begin position="84"/>
        <end position="103"/>
    </location>
</feature>